<dbReference type="InterPro" id="IPR034139">
    <property type="entry name" value="TOPRIM_OLD"/>
</dbReference>
<evidence type="ECO:0000313" key="3">
    <source>
        <dbReference type="EMBL" id="MDB1565573.1"/>
    </source>
</evidence>
<gene>
    <name evidence="3" type="ORF">PGA78_12580</name>
</gene>
<feature type="domain" description="OLD protein-like TOPRIM" evidence="2">
    <location>
        <begin position="376"/>
        <end position="440"/>
    </location>
</feature>
<dbReference type="PANTHER" id="PTHR43581:SF4">
    <property type="entry name" value="ATP_GTP PHOSPHATASE"/>
    <property type="match status" value="1"/>
</dbReference>
<organism evidence="3 4">
    <name type="scientific">Lacticaseibacillus paracasei</name>
    <name type="common">Lactobacillus paracasei</name>
    <dbReference type="NCBI Taxonomy" id="1597"/>
    <lineage>
        <taxon>Bacteria</taxon>
        <taxon>Bacillati</taxon>
        <taxon>Bacillota</taxon>
        <taxon>Bacilli</taxon>
        <taxon>Lactobacillales</taxon>
        <taxon>Lactobacillaceae</taxon>
        <taxon>Lacticaseibacillus</taxon>
    </lineage>
</organism>
<proteinExistence type="predicted"/>
<comment type="caution">
    <text evidence="3">The sequence shown here is derived from an EMBL/GenBank/DDBJ whole genome shotgun (WGS) entry which is preliminary data.</text>
</comment>
<evidence type="ECO:0000259" key="1">
    <source>
        <dbReference type="Pfam" id="PF13175"/>
    </source>
</evidence>
<dbReference type="Pfam" id="PF20469">
    <property type="entry name" value="OLD-like_TOPRIM"/>
    <property type="match status" value="1"/>
</dbReference>
<dbReference type="InterPro" id="IPR027417">
    <property type="entry name" value="P-loop_NTPase"/>
</dbReference>
<name>A0AAX1W3W1_LACPA</name>
<dbReference type="InterPro" id="IPR051396">
    <property type="entry name" value="Bact_Antivir_Def_Nuclease"/>
</dbReference>
<dbReference type="SUPFAM" id="SSF52540">
    <property type="entry name" value="P-loop containing nucleoside triphosphate hydrolases"/>
    <property type="match status" value="1"/>
</dbReference>
<dbReference type="Proteomes" id="UP001212327">
    <property type="component" value="Unassembled WGS sequence"/>
</dbReference>
<evidence type="ECO:0000259" key="2">
    <source>
        <dbReference type="Pfam" id="PF20469"/>
    </source>
</evidence>
<dbReference type="Gene3D" id="3.40.50.300">
    <property type="entry name" value="P-loop containing nucleotide triphosphate hydrolases"/>
    <property type="match status" value="1"/>
</dbReference>
<feature type="domain" description="Endonuclease GajA/Old nuclease/RecF-like AAA" evidence="1">
    <location>
        <begin position="1"/>
        <end position="333"/>
    </location>
</feature>
<dbReference type="Pfam" id="PF13175">
    <property type="entry name" value="AAA_15"/>
    <property type="match status" value="1"/>
</dbReference>
<dbReference type="EMBL" id="JAQLSF010000001">
    <property type="protein sequence ID" value="MDB1565573.1"/>
    <property type="molecule type" value="Genomic_DNA"/>
</dbReference>
<protein>
    <submittedName>
        <fullName evidence="3">AAA family ATPase</fullName>
    </submittedName>
</protein>
<reference evidence="3 4" key="1">
    <citation type="submission" date="2023-01" db="EMBL/GenBank/DDBJ databases">
        <title>Complete genome sequence of Lacticaseibacillus paracasei SRCM217440 isolated from Makgeolli.</title>
        <authorList>
            <person name="Yang H.-G."/>
            <person name="Jeong S.-J."/>
            <person name="Ha G.-S."/>
            <person name="Yang H.-J."/>
            <person name="Jeong D.-Y."/>
        </authorList>
    </citation>
    <scope>NUCLEOTIDE SEQUENCE [LARGE SCALE GENOMIC DNA]</scope>
    <source>
        <strain evidence="3 4">SRCM217440</strain>
    </source>
</reference>
<dbReference type="RefSeq" id="WP_063557646.1">
    <property type="nucleotide sequence ID" value="NZ_CP044236.1"/>
</dbReference>
<dbReference type="PANTHER" id="PTHR43581">
    <property type="entry name" value="ATP/GTP PHOSPHATASE"/>
    <property type="match status" value="1"/>
</dbReference>
<sequence>MIIENVVVKDYKILKDLNLHVNPETNILVGDNGSGKSTIMSAINLALLGRIGGVDFEHTLSVDDFNAEVRSHYRQIDKTLSHKLPEIVIEVYFKDEDSLAKYKGTNNSLTADCPGIRLTVNFNGEFEDEYRGRLVENKGNQSAISDIPIEYYRIQRHYFSGAPVLQQSNPFKTYFVDGTNSNYSRFVGRYVQSNVMSLLQPKDKVHLRSAYEAMKDGLRKDPSLNDIDMSGMNGLANVPQQVTLDVKQSLPDEWLQSITLNVDGIPYSSAGLGVQRTVQMALLVGANADKPGILLFEEPENNLSYSNMNKLVKLIEDNDDRQKFIATHSSFVANKLGLANLIVCSEGKARQLTKVRSDDLKYFQKLPGYHTLRVILSERPVLVEGPTDEMIFDKAYFARFHKMPIENGVDVVVVDSLAFKRYLDVAKLVDKHVMVITDNDGDLKKFKKRYSDYLSDERFEFYHEKDWNLATIEPSFIAANKGNIGLSNLWRLCRPRSPFPENFTENNQKELEHYMTENKSEWAWRVFNSGDTFAFPEYIMRAVDACKIQQ</sequence>
<evidence type="ECO:0000313" key="4">
    <source>
        <dbReference type="Proteomes" id="UP001212327"/>
    </source>
</evidence>
<dbReference type="CDD" id="cd01026">
    <property type="entry name" value="TOPRIM_OLD"/>
    <property type="match status" value="1"/>
</dbReference>
<dbReference type="InterPro" id="IPR041685">
    <property type="entry name" value="AAA_GajA/Old/RecF-like"/>
</dbReference>
<accession>A0AAX1W3W1</accession>
<dbReference type="AlphaFoldDB" id="A0AAX1W3W1"/>